<dbReference type="GeneID" id="36532769"/>
<comment type="subcellular location">
    <subcellularLocation>
        <location evidence="2">Chromosome</location>
        <location evidence="2">Centromere</location>
    </subcellularLocation>
    <subcellularLocation>
        <location evidence="1">Nucleus</location>
    </subcellularLocation>
</comment>
<dbReference type="Proteomes" id="UP000234474">
    <property type="component" value="Unassembled WGS sequence"/>
</dbReference>
<dbReference type="InterPro" id="IPR018851">
    <property type="entry name" value="Borealin_N"/>
</dbReference>
<dbReference type="GO" id="GO:0000070">
    <property type="term" value="P:mitotic sister chromatid segregation"/>
    <property type="evidence" value="ECO:0007669"/>
    <property type="project" value="TreeGrafter"/>
</dbReference>
<accession>A0A2I1CNX8</accession>
<protein>
    <recommendedName>
        <fullName evidence="11">Borealin N-terminal domain-containing protein</fullName>
    </recommendedName>
</protein>
<comment type="similarity">
    <text evidence="3">Belongs to the borealin family.</text>
</comment>
<evidence type="ECO:0000256" key="10">
    <source>
        <dbReference type="SAM" id="MobiDB-lite"/>
    </source>
</evidence>
<feature type="compositionally biased region" description="Basic and acidic residues" evidence="10">
    <location>
        <begin position="8"/>
        <end position="24"/>
    </location>
</feature>
<dbReference type="GO" id="GO:0051301">
    <property type="term" value="P:cell division"/>
    <property type="evidence" value="ECO:0007669"/>
    <property type="project" value="UniProtKB-KW"/>
</dbReference>
<dbReference type="RefSeq" id="XP_024687929.1">
    <property type="nucleotide sequence ID" value="XM_024825444.1"/>
</dbReference>
<dbReference type="PANTHER" id="PTHR16040:SF7">
    <property type="entry name" value="AUSTRALIN, ISOFORM A-RELATED"/>
    <property type="match status" value="1"/>
</dbReference>
<keyword evidence="7" id="KW-0539">Nucleus</keyword>
<comment type="caution">
    <text evidence="12">The sequence shown here is derived from an EMBL/GenBank/DDBJ whole genome shotgun (WGS) entry which is preliminary data.</text>
</comment>
<dbReference type="STRING" id="1392255.A0A2I1CNX8"/>
<dbReference type="PANTHER" id="PTHR16040">
    <property type="entry name" value="AUSTRALIN, ISOFORM A-RELATED"/>
    <property type="match status" value="1"/>
</dbReference>
<evidence type="ECO:0000256" key="6">
    <source>
        <dbReference type="ARBA" id="ARBA00022776"/>
    </source>
</evidence>
<feature type="region of interest" description="Disordered" evidence="10">
    <location>
        <begin position="1"/>
        <end position="31"/>
    </location>
</feature>
<dbReference type="GO" id="GO:0000775">
    <property type="term" value="C:chromosome, centromeric region"/>
    <property type="evidence" value="ECO:0007669"/>
    <property type="project" value="UniProtKB-SubCell"/>
</dbReference>
<dbReference type="OrthoDB" id="2392550at2759"/>
<dbReference type="InterPro" id="IPR018867">
    <property type="entry name" value="Cell_div_borealin"/>
</dbReference>
<keyword evidence="13" id="KW-1185">Reference proteome</keyword>
<evidence type="ECO:0000256" key="4">
    <source>
        <dbReference type="ARBA" id="ARBA00022454"/>
    </source>
</evidence>
<evidence type="ECO:0000256" key="9">
    <source>
        <dbReference type="ARBA" id="ARBA00023328"/>
    </source>
</evidence>
<evidence type="ECO:0000256" key="2">
    <source>
        <dbReference type="ARBA" id="ARBA00004584"/>
    </source>
</evidence>
<proteinExistence type="inferred from homology"/>
<feature type="compositionally biased region" description="Basic and acidic residues" evidence="10">
    <location>
        <begin position="165"/>
        <end position="176"/>
    </location>
</feature>
<gene>
    <name evidence="12" type="ORF">P174DRAFT_427542</name>
</gene>
<keyword evidence="8" id="KW-0131">Cell cycle</keyword>
<evidence type="ECO:0000256" key="8">
    <source>
        <dbReference type="ARBA" id="ARBA00023306"/>
    </source>
</evidence>
<evidence type="ECO:0000313" key="13">
    <source>
        <dbReference type="Proteomes" id="UP000234474"/>
    </source>
</evidence>
<evidence type="ECO:0000256" key="5">
    <source>
        <dbReference type="ARBA" id="ARBA00022618"/>
    </source>
</evidence>
<evidence type="ECO:0000259" key="11">
    <source>
        <dbReference type="Pfam" id="PF10444"/>
    </source>
</evidence>
<sequence>MASPTKRKSPDADRDAYPSDDARTPTDAPPHKKLRITRSQKQALIDNLQLESMVFSTFWMRHVLTQGTVTERARKLRAQYALQAHDLRSRIERRINRIPVALRKAKMGELLEKHNNSLRMQQTALSPKKHASPGKGTRNLTSASVKRGKQSVSTASPSTRRLKRQSHEGLYSDKENAPAAGDSLDVLKNPKRRANPAGTSRVVSQEPLKSTSASAAGNADNARSRTTKANTTSTRDMRPPSQAKRPASRAAATTKTVRSPFSRPATQLDRRGSISSTASSGTTVIKPGRAGAGTRKATTASSASAPVKRTTIARNQAPSVAAKRSTASATRKATAPAGGEASATGRRVLRKRA</sequence>
<name>A0A2I1CNX8_ASPN1</name>
<evidence type="ECO:0000256" key="3">
    <source>
        <dbReference type="ARBA" id="ARBA00009914"/>
    </source>
</evidence>
<reference evidence="13" key="1">
    <citation type="journal article" date="2018" name="Proc. Natl. Acad. Sci. U.S.A.">
        <title>Linking secondary metabolites to gene clusters through genome sequencing of six diverse Aspergillus species.</title>
        <authorList>
            <person name="Kaerboelling I."/>
            <person name="Vesth T.C."/>
            <person name="Frisvad J.C."/>
            <person name="Nybo J.L."/>
            <person name="Theobald S."/>
            <person name="Kuo A."/>
            <person name="Bowyer P."/>
            <person name="Matsuda Y."/>
            <person name="Mondo S."/>
            <person name="Lyhne E.K."/>
            <person name="Kogle M.E."/>
            <person name="Clum A."/>
            <person name="Lipzen A."/>
            <person name="Salamov A."/>
            <person name="Ngan C.Y."/>
            <person name="Daum C."/>
            <person name="Chiniquy J."/>
            <person name="Barry K."/>
            <person name="LaButti K."/>
            <person name="Haridas S."/>
            <person name="Simmons B.A."/>
            <person name="Magnuson J.K."/>
            <person name="Mortensen U.H."/>
            <person name="Larsen T.O."/>
            <person name="Grigoriev I.V."/>
            <person name="Baker S.E."/>
            <person name="Andersen M.R."/>
        </authorList>
    </citation>
    <scope>NUCLEOTIDE SEQUENCE [LARGE SCALE GENOMIC DNA]</scope>
    <source>
        <strain evidence="13">IBT 16806</strain>
    </source>
</reference>
<feature type="compositionally biased region" description="Polar residues" evidence="10">
    <location>
        <begin position="138"/>
        <end position="159"/>
    </location>
</feature>
<organism evidence="12 13">
    <name type="scientific">Aspergillus novofumigatus (strain IBT 16806)</name>
    <dbReference type="NCBI Taxonomy" id="1392255"/>
    <lineage>
        <taxon>Eukaryota</taxon>
        <taxon>Fungi</taxon>
        <taxon>Dikarya</taxon>
        <taxon>Ascomycota</taxon>
        <taxon>Pezizomycotina</taxon>
        <taxon>Eurotiomycetes</taxon>
        <taxon>Eurotiomycetidae</taxon>
        <taxon>Eurotiales</taxon>
        <taxon>Aspergillaceae</taxon>
        <taxon>Aspergillus</taxon>
        <taxon>Aspergillus subgen. Fumigati</taxon>
    </lineage>
</organism>
<dbReference type="GO" id="GO:0032133">
    <property type="term" value="C:chromosome passenger complex"/>
    <property type="evidence" value="ECO:0007669"/>
    <property type="project" value="TreeGrafter"/>
</dbReference>
<keyword evidence="5" id="KW-0132">Cell division</keyword>
<dbReference type="OMA" id="ITMQQKQ"/>
<dbReference type="VEuPathDB" id="FungiDB:P174DRAFT_427542"/>
<feature type="region of interest" description="Disordered" evidence="10">
    <location>
        <begin position="120"/>
        <end position="353"/>
    </location>
</feature>
<evidence type="ECO:0000256" key="1">
    <source>
        <dbReference type="ARBA" id="ARBA00004123"/>
    </source>
</evidence>
<feature type="domain" description="Borealin N-terminal" evidence="11">
    <location>
        <begin position="40"/>
        <end position="113"/>
    </location>
</feature>
<feature type="compositionally biased region" description="Polar residues" evidence="10">
    <location>
        <begin position="197"/>
        <end position="215"/>
    </location>
</feature>
<dbReference type="GO" id="GO:0051233">
    <property type="term" value="C:spindle midzone"/>
    <property type="evidence" value="ECO:0007669"/>
    <property type="project" value="TreeGrafter"/>
</dbReference>
<keyword evidence="4" id="KW-0158">Chromosome</keyword>
<keyword evidence="9" id="KW-0137">Centromere</keyword>
<dbReference type="EMBL" id="MSZS01000001">
    <property type="protein sequence ID" value="PKX99334.1"/>
    <property type="molecule type" value="Genomic_DNA"/>
</dbReference>
<dbReference type="AlphaFoldDB" id="A0A2I1CNX8"/>
<feature type="compositionally biased region" description="Low complexity" evidence="10">
    <location>
        <begin position="273"/>
        <end position="306"/>
    </location>
</feature>
<dbReference type="GO" id="GO:0005634">
    <property type="term" value="C:nucleus"/>
    <property type="evidence" value="ECO:0007669"/>
    <property type="project" value="UniProtKB-SubCell"/>
</dbReference>
<dbReference type="Pfam" id="PF10444">
    <property type="entry name" value="Nbl1_Borealin_N"/>
    <property type="match status" value="1"/>
</dbReference>
<feature type="compositionally biased region" description="Low complexity" evidence="10">
    <location>
        <begin position="321"/>
        <end position="335"/>
    </location>
</feature>
<evidence type="ECO:0000256" key="7">
    <source>
        <dbReference type="ARBA" id="ARBA00023242"/>
    </source>
</evidence>
<keyword evidence="6" id="KW-0498">Mitosis</keyword>
<evidence type="ECO:0000313" key="12">
    <source>
        <dbReference type="EMBL" id="PKX99334.1"/>
    </source>
</evidence>